<name>A0A0L1MM96_PSESX</name>
<protein>
    <submittedName>
        <fullName evidence="3">AMP-dependent synthetase</fullName>
    </submittedName>
</protein>
<evidence type="ECO:0000259" key="1">
    <source>
        <dbReference type="Pfam" id="PF00501"/>
    </source>
</evidence>
<dbReference type="SUPFAM" id="SSF56801">
    <property type="entry name" value="Acetyl-CoA synthetase-like"/>
    <property type="match status" value="1"/>
</dbReference>
<evidence type="ECO:0000313" key="4">
    <source>
        <dbReference type="Proteomes" id="UP000036955"/>
    </source>
</evidence>
<dbReference type="InterPro" id="IPR020845">
    <property type="entry name" value="AMP-binding_CS"/>
</dbReference>
<dbReference type="Gene3D" id="3.40.50.12780">
    <property type="entry name" value="N-terminal domain of ligase-like"/>
    <property type="match status" value="1"/>
</dbReference>
<evidence type="ECO:0000313" key="3">
    <source>
        <dbReference type="EMBL" id="KNH29531.1"/>
    </source>
</evidence>
<dbReference type="Gene3D" id="3.30.300.30">
    <property type="match status" value="1"/>
</dbReference>
<feature type="domain" description="AMP-binding enzyme C-terminal" evidence="2">
    <location>
        <begin position="413"/>
        <end position="488"/>
    </location>
</feature>
<dbReference type="PANTHER" id="PTHR45527">
    <property type="entry name" value="NONRIBOSOMAL PEPTIDE SYNTHETASE"/>
    <property type="match status" value="1"/>
</dbReference>
<dbReference type="InterPro" id="IPR025110">
    <property type="entry name" value="AMP-bd_C"/>
</dbReference>
<dbReference type="EMBL" id="LFQK01000004">
    <property type="protein sequence ID" value="KNH29531.1"/>
    <property type="molecule type" value="Genomic_DNA"/>
</dbReference>
<organism evidence="3 4">
    <name type="scientific">Pseudomonas syringae</name>
    <dbReference type="NCBI Taxonomy" id="317"/>
    <lineage>
        <taxon>Bacteria</taxon>
        <taxon>Pseudomonadati</taxon>
        <taxon>Pseudomonadota</taxon>
        <taxon>Gammaproteobacteria</taxon>
        <taxon>Pseudomonadales</taxon>
        <taxon>Pseudomonadaceae</taxon>
        <taxon>Pseudomonas</taxon>
    </lineage>
</organism>
<gene>
    <name evidence="3" type="ORF">ACS77_02315</name>
</gene>
<dbReference type="GO" id="GO:0031177">
    <property type="term" value="F:phosphopantetheine binding"/>
    <property type="evidence" value="ECO:0007669"/>
    <property type="project" value="TreeGrafter"/>
</dbReference>
<dbReference type="PATRIC" id="fig|317.197.peg.3821"/>
<feature type="domain" description="AMP-dependent synthetase/ligase" evidence="1">
    <location>
        <begin position="12"/>
        <end position="359"/>
    </location>
</feature>
<comment type="caution">
    <text evidence="3">The sequence shown here is derived from an EMBL/GenBank/DDBJ whole genome shotgun (WGS) entry which is preliminary data.</text>
</comment>
<evidence type="ECO:0000259" key="2">
    <source>
        <dbReference type="Pfam" id="PF13193"/>
    </source>
</evidence>
<proteinExistence type="predicted"/>
<dbReference type="GO" id="GO:0043041">
    <property type="term" value="P:amino acid activation for nonribosomal peptide biosynthetic process"/>
    <property type="evidence" value="ECO:0007669"/>
    <property type="project" value="TreeGrafter"/>
</dbReference>
<dbReference type="InterPro" id="IPR042099">
    <property type="entry name" value="ANL_N_sf"/>
</dbReference>
<reference evidence="3 4" key="1">
    <citation type="submission" date="2015-06" db="EMBL/GenBank/DDBJ databases">
        <authorList>
            <person name="Hoefler B.C."/>
            <person name="Straight P.D."/>
        </authorList>
    </citation>
    <scope>NUCLEOTIDE SEQUENCE [LARGE SCALE GENOMIC DNA]</scope>
    <source>
        <strain evidence="3 4">Riq4</strain>
    </source>
</reference>
<dbReference type="GO" id="GO:0044550">
    <property type="term" value="P:secondary metabolite biosynthetic process"/>
    <property type="evidence" value="ECO:0007669"/>
    <property type="project" value="TreeGrafter"/>
</dbReference>
<dbReference type="Proteomes" id="UP000036955">
    <property type="component" value="Unassembled WGS sequence"/>
</dbReference>
<dbReference type="Pfam" id="PF13193">
    <property type="entry name" value="AMP-binding_C"/>
    <property type="match status" value="1"/>
</dbReference>
<accession>A0A0L1MM96</accession>
<dbReference type="AlphaFoldDB" id="A0A0L1MM96"/>
<sequence>MFSSQIKPLFERLKYQSTATALINEQGTYSFAELGVRTAAIAQVLAPWAGRNVLVHGHKQLDAVAAMLACISQGCCFSFTDQSNPVPRIEKIAKLTRAELILTATPQKLEGLDRWPQWVTSTLENGDPGSLPLEPELTQPALYILPTSGSTGEPKGVVVSYENFAAFSTWYSPMIRDGIAHGCHVSHACFSFDMGLLDLFPVLCEGRALLMLDHRHNMLPRQNIRLMSRYPQSPVTSWFSTPSFVDLMLKDPLFSGEQFPDLKRFFMAGERASLGLVTQLQARFPGLEVMHGYGPTETTGMTHTFELGQPPEHISGLLSLGTACGLTGIRIVDADGQSLPPGEMGEVRLYGPQVALGYLPEDDPRNSAFSHDEFGRYYATGDRGFVDEEQSLFIHGRDDGQLKLNGNRIELAEIESSVCRYVGVTQCCAVPIKEEGKVIDLQVFIQLRDDSATHRAALRQFLAEQLPAYMIPKSMFFCQTFPVTLHGKIDRQQLVAQHKEPLTVS</sequence>
<dbReference type="PROSITE" id="PS00455">
    <property type="entry name" value="AMP_BINDING"/>
    <property type="match status" value="1"/>
</dbReference>
<dbReference type="Pfam" id="PF00501">
    <property type="entry name" value="AMP-binding"/>
    <property type="match status" value="1"/>
</dbReference>
<dbReference type="OrthoDB" id="9757559at2"/>
<dbReference type="PANTHER" id="PTHR45527:SF1">
    <property type="entry name" value="FATTY ACID SYNTHASE"/>
    <property type="match status" value="1"/>
</dbReference>
<dbReference type="GO" id="GO:0005737">
    <property type="term" value="C:cytoplasm"/>
    <property type="evidence" value="ECO:0007669"/>
    <property type="project" value="TreeGrafter"/>
</dbReference>
<dbReference type="InterPro" id="IPR000873">
    <property type="entry name" value="AMP-dep_synth/lig_dom"/>
</dbReference>
<dbReference type="InterPro" id="IPR045851">
    <property type="entry name" value="AMP-bd_C_sf"/>
</dbReference>